<dbReference type="Gene3D" id="1.10.3370.10">
    <property type="entry name" value="SecY subunit domain"/>
    <property type="match status" value="1"/>
</dbReference>
<organism evidence="2 3">
    <name type="scientific">Streptococcus pneumoniae</name>
    <dbReference type="NCBI Taxonomy" id="1313"/>
    <lineage>
        <taxon>Bacteria</taxon>
        <taxon>Bacillati</taxon>
        <taxon>Bacillota</taxon>
        <taxon>Bacilli</taxon>
        <taxon>Lactobacillales</taxon>
        <taxon>Streptococcaceae</taxon>
        <taxon>Streptococcus</taxon>
    </lineage>
</organism>
<accession>A0A7X2XMJ2</accession>
<evidence type="ECO:0000313" key="3">
    <source>
        <dbReference type="Proteomes" id="UP000467349"/>
    </source>
</evidence>
<feature type="non-terminal residue" evidence="2">
    <location>
        <position position="1"/>
    </location>
</feature>
<dbReference type="Proteomes" id="UP000467349">
    <property type="component" value="Unassembled WGS sequence"/>
</dbReference>
<dbReference type="InterPro" id="IPR002208">
    <property type="entry name" value="SecY/SEC61-alpha"/>
</dbReference>
<dbReference type="AlphaFoldDB" id="A0A7X2XMJ2"/>
<name>A0A7X2XMJ2_STREE</name>
<dbReference type="Pfam" id="PF00344">
    <property type="entry name" value="SecY"/>
    <property type="match status" value="1"/>
</dbReference>
<keyword evidence="1" id="KW-0812">Transmembrane</keyword>
<dbReference type="InterPro" id="IPR023201">
    <property type="entry name" value="SecY_dom_sf"/>
</dbReference>
<feature type="non-terminal residue" evidence="2">
    <location>
        <position position="80"/>
    </location>
</feature>
<dbReference type="EMBL" id="WNHU01000821">
    <property type="protein sequence ID" value="MTV44770.1"/>
    <property type="molecule type" value="Genomic_DNA"/>
</dbReference>
<gene>
    <name evidence="2" type="ORF">GM545_14675</name>
</gene>
<sequence length="80" mass="8998">IIFAFVTMNGEEIADRMKKSGEYIYGIYPGADTSRFINRLVLRFSVIGGLFNVIMAGGPMLFVLFDEKLLRLAMIPGLFM</sequence>
<evidence type="ECO:0000313" key="2">
    <source>
        <dbReference type="EMBL" id="MTV44770.1"/>
    </source>
</evidence>
<reference evidence="2 3" key="1">
    <citation type="submission" date="2019-11" db="EMBL/GenBank/DDBJ databases">
        <title>Growth characteristics of pneumococcus vary with the chemical composition of the capsule and with environmental conditions.</title>
        <authorList>
            <person name="Tothpal A."/>
            <person name="Desobry K."/>
            <person name="Joshi S."/>
            <person name="Wyllie A.L."/>
            <person name="Weinberger D.M."/>
        </authorList>
    </citation>
    <scope>NUCLEOTIDE SEQUENCE [LARGE SCALE GENOMIC DNA]</scope>
    <source>
        <strain evidence="3">pnumococcus09N</strain>
    </source>
</reference>
<comment type="caution">
    <text evidence="2">The sequence shown here is derived from an EMBL/GenBank/DDBJ whole genome shotgun (WGS) entry which is preliminary data.</text>
</comment>
<feature type="transmembrane region" description="Helical" evidence="1">
    <location>
        <begin position="40"/>
        <end position="65"/>
    </location>
</feature>
<proteinExistence type="predicted"/>
<dbReference type="GO" id="GO:0015031">
    <property type="term" value="P:protein transport"/>
    <property type="evidence" value="ECO:0007669"/>
    <property type="project" value="InterPro"/>
</dbReference>
<keyword evidence="1" id="KW-1133">Transmembrane helix</keyword>
<dbReference type="GO" id="GO:0016020">
    <property type="term" value="C:membrane"/>
    <property type="evidence" value="ECO:0007669"/>
    <property type="project" value="InterPro"/>
</dbReference>
<keyword evidence="1" id="KW-0472">Membrane</keyword>
<dbReference type="SUPFAM" id="SSF103491">
    <property type="entry name" value="Preprotein translocase SecY subunit"/>
    <property type="match status" value="1"/>
</dbReference>
<evidence type="ECO:0000256" key="1">
    <source>
        <dbReference type="SAM" id="Phobius"/>
    </source>
</evidence>
<protein>
    <submittedName>
        <fullName evidence="2">Accessory Sec system protein translocase subunit SecY2</fullName>
    </submittedName>
</protein>